<dbReference type="Pfam" id="PF07302">
    <property type="entry name" value="AroM"/>
    <property type="match status" value="1"/>
</dbReference>
<dbReference type="Gene3D" id="3.40.50.12500">
    <property type="match status" value="1"/>
</dbReference>
<keyword evidence="1" id="KW-1133">Transmembrane helix</keyword>
<dbReference type="InterPro" id="IPR053714">
    <property type="entry name" value="Iso_Racemase_Enz_sf"/>
</dbReference>
<keyword evidence="3" id="KW-1185">Reference proteome</keyword>
<evidence type="ECO:0000256" key="1">
    <source>
        <dbReference type="SAM" id="Phobius"/>
    </source>
</evidence>
<dbReference type="KEGG" id="apre:CNX65_20880"/>
<dbReference type="Proteomes" id="UP000218505">
    <property type="component" value="Chromosome"/>
</dbReference>
<dbReference type="RefSeq" id="WP_096495268.1">
    <property type="nucleotide sequence ID" value="NZ_CP023445.1"/>
</dbReference>
<accession>A0A290Z8W8</accession>
<proteinExistence type="predicted"/>
<gene>
    <name evidence="2" type="ORF">CNX65_20880</name>
</gene>
<dbReference type="InterPro" id="IPR010843">
    <property type="entry name" value="Uncharacterised_AroM"/>
</dbReference>
<organism evidence="2 3">
    <name type="scientific">Actinosynnema pretiosum</name>
    <dbReference type="NCBI Taxonomy" id="42197"/>
    <lineage>
        <taxon>Bacteria</taxon>
        <taxon>Bacillati</taxon>
        <taxon>Actinomycetota</taxon>
        <taxon>Actinomycetes</taxon>
        <taxon>Pseudonocardiales</taxon>
        <taxon>Pseudonocardiaceae</taxon>
        <taxon>Actinosynnema</taxon>
    </lineage>
</organism>
<dbReference type="AlphaFoldDB" id="A0A290Z8W8"/>
<evidence type="ECO:0000313" key="2">
    <source>
        <dbReference type="EMBL" id="ATE55434.1"/>
    </source>
</evidence>
<reference evidence="2" key="1">
    <citation type="submission" date="2017-09" db="EMBL/GenBank/DDBJ databases">
        <title>Complete Genome Sequence of ansamitocin-producing Bacterium Actinosynnema pretiosum X47.</title>
        <authorList>
            <person name="Cao G."/>
            <person name="Zong G."/>
            <person name="Zhong C."/>
            <person name="Fu J."/>
        </authorList>
    </citation>
    <scope>NUCLEOTIDE SEQUENCE [LARGE SCALE GENOMIC DNA]</scope>
    <source>
        <strain evidence="2">X47</strain>
    </source>
</reference>
<feature type="transmembrane region" description="Helical" evidence="1">
    <location>
        <begin position="124"/>
        <end position="145"/>
    </location>
</feature>
<name>A0A290Z8W8_9PSEU</name>
<dbReference type="NCBIfam" id="NF007788">
    <property type="entry name" value="PRK10481.1"/>
    <property type="match status" value="1"/>
</dbReference>
<keyword evidence="1" id="KW-0472">Membrane</keyword>
<protein>
    <submittedName>
        <fullName evidence="2">AroM family protein</fullName>
    </submittedName>
</protein>
<keyword evidence="1" id="KW-0812">Transmembrane</keyword>
<dbReference type="EMBL" id="CP023445">
    <property type="protein sequence ID" value="ATE55434.1"/>
    <property type="molecule type" value="Genomic_DNA"/>
</dbReference>
<evidence type="ECO:0000313" key="3">
    <source>
        <dbReference type="Proteomes" id="UP000218505"/>
    </source>
</evidence>
<sequence>MADPTTAPEPVTLGVVTIGQTPRADLTPELRAWLPGVRIVERGALDGVTPEQIAEWAPAEGDEVLTTRLRDGGSAIVGHHHIAPRVRAAVADLEEAGVDAVYLACTGEFGELEHRGPVLRPEFMIGHAVAAIAAGMTTVGVLVPLEEQRRHPDTKYAPLDAEVVVAVATPYAGSPEAVAEGLRSAAAEFKAAGAQLIVADCIGYTQAMREVLVAELNVPVVLARSVVARLAAELLDRGAAV</sequence>